<evidence type="ECO:0000256" key="1">
    <source>
        <dbReference type="ARBA" id="ARBA00001709"/>
    </source>
</evidence>
<evidence type="ECO:0000256" key="4">
    <source>
        <dbReference type="RuleBase" id="RU369070"/>
    </source>
</evidence>
<dbReference type="OMA" id="NESNMEG"/>
<keyword evidence="3 4" id="KW-0378">Hydrolase</keyword>
<dbReference type="STRING" id="4577.A0A1D6F8I9"/>
<gene>
    <name evidence="6" type="ORF">ZEAMMB73_Zm00001d007746</name>
</gene>
<comment type="function">
    <text evidence="4">Hydrolyzes 3-hydroxyisobutyryl-CoA (HIBYL-CoA), a saline catabolite. Has high activity toward isobutyryl-CoA. Could be an isobutyryl-CoA dehydrogenase that functions in valine catabolism.</text>
</comment>
<dbReference type="EC" id="3.1.2.4" evidence="2 4"/>
<dbReference type="InterPro" id="IPR029045">
    <property type="entry name" value="ClpP/crotonase-like_dom_sf"/>
</dbReference>
<dbReference type="GO" id="GO:0003860">
    <property type="term" value="F:3-hydroxyisobutyryl-CoA hydrolase activity"/>
    <property type="evidence" value="ECO:0007669"/>
    <property type="project" value="UniProtKB-UniRule"/>
</dbReference>
<dbReference type="InterPro" id="IPR032259">
    <property type="entry name" value="HIBYL-CoA-H"/>
</dbReference>
<comment type="pathway">
    <text evidence="4">Amino-acid degradation; L-valine degradation.</text>
</comment>
<reference evidence="6" key="1">
    <citation type="submission" date="2015-12" db="EMBL/GenBank/DDBJ databases">
        <title>Update maize B73 reference genome by single molecule sequencing technologies.</title>
        <authorList>
            <consortium name="Maize Genome Sequencing Project"/>
            <person name="Ware D."/>
        </authorList>
    </citation>
    <scope>NUCLEOTIDE SEQUENCE [LARGE SCALE GENOMIC DNA]</scope>
    <source>
        <tissue evidence="6">Seedling</tissue>
    </source>
</reference>
<evidence type="ECO:0000313" key="6">
    <source>
        <dbReference type="EMBL" id="ONM27493.1"/>
    </source>
</evidence>
<dbReference type="SMR" id="A0A1D6F8I9"/>
<proteinExistence type="inferred from homology"/>
<dbReference type="AlphaFoldDB" id="A0A1D6F8I9"/>
<feature type="domain" description="Enoyl-CoA hydratase/isomerase" evidence="5">
    <location>
        <begin position="3"/>
        <end position="32"/>
    </location>
</feature>
<evidence type="ECO:0000256" key="3">
    <source>
        <dbReference type="ARBA" id="ARBA00022801"/>
    </source>
</evidence>
<protein>
    <recommendedName>
        <fullName evidence="2 4">3-hydroxyisobutyryl-CoA hydrolase</fullName>
        <shortName evidence="4">HIB-CoA hydrolase</shortName>
        <shortName evidence="4">HIBYL-CoA-H</shortName>
        <ecNumber evidence="2 4">3.1.2.4</ecNumber>
    </recommendedName>
    <alternativeName>
        <fullName evidence="4">3-hydroxyisobutyryl-coenzyme A hydrolase</fullName>
    </alternativeName>
</protein>
<evidence type="ECO:0000259" key="5">
    <source>
        <dbReference type="Pfam" id="PF16113"/>
    </source>
</evidence>
<comment type="similarity">
    <text evidence="4">Belongs to the enoyl-CoA hydratase/isomerase family.</text>
</comment>
<organism evidence="6">
    <name type="scientific">Zea mays</name>
    <name type="common">Maize</name>
    <dbReference type="NCBI Taxonomy" id="4577"/>
    <lineage>
        <taxon>Eukaryota</taxon>
        <taxon>Viridiplantae</taxon>
        <taxon>Streptophyta</taxon>
        <taxon>Embryophyta</taxon>
        <taxon>Tracheophyta</taxon>
        <taxon>Spermatophyta</taxon>
        <taxon>Magnoliopsida</taxon>
        <taxon>Liliopsida</taxon>
        <taxon>Poales</taxon>
        <taxon>Poaceae</taxon>
        <taxon>PACMAD clade</taxon>
        <taxon>Panicoideae</taxon>
        <taxon>Andropogonodae</taxon>
        <taxon>Andropogoneae</taxon>
        <taxon>Tripsacinae</taxon>
        <taxon>Zea</taxon>
    </lineage>
</organism>
<dbReference type="InParanoid" id="A0A1D6F8I9"/>
<comment type="catalytic activity">
    <reaction evidence="1 4">
        <text>3-hydroxy-2-methylpropanoyl-CoA + H2O = 3-hydroxy-2-methylpropanoate + CoA + H(+)</text>
        <dbReference type="Rhea" id="RHEA:20888"/>
        <dbReference type="ChEBI" id="CHEBI:11805"/>
        <dbReference type="ChEBI" id="CHEBI:15377"/>
        <dbReference type="ChEBI" id="CHEBI:15378"/>
        <dbReference type="ChEBI" id="CHEBI:57287"/>
        <dbReference type="ChEBI" id="CHEBI:57340"/>
        <dbReference type="EC" id="3.1.2.4"/>
    </reaction>
</comment>
<dbReference type="SUPFAM" id="SSF52096">
    <property type="entry name" value="ClpP/crotonase"/>
    <property type="match status" value="1"/>
</dbReference>
<accession>A0A1D6F8I9</accession>
<dbReference type="Gene3D" id="3.90.226.10">
    <property type="entry name" value="2-enoyl-CoA Hydratase, Chain A, domain 1"/>
    <property type="match status" value="2"/>
</dbReference>
<dbReference type="EMBL" id="CM007648">
    <property type="protein sequence ID" value="ONM27493.1"/>
    <property type="molecule type" value="Genomic_DNA"/>
</dbReference>
<name>A0A1D6F8I9_MAIZE</name>
<feature type="domain" description="Enoyl-CoA hydratase/isomerase" evidence="5">
    <location>
        <begin position="44"/>
        <end position="163"/>
    </location>
</feature>
<evidence type="ECO:0000256" key="2">
    <source>
        <dbReference type="ARBA" id="ARBA00011915"/>
    </source>
</evidence>
<dbReference type="InterPro" id="IPR045004">
    <property type="entry name" value="ECH_dom"/>
</dbReference>
<dbReference type="GO" id="GO:0006574">
    <property type="term" value="P:L-valine catabolic process"/>
    <property type="evidence" value="ECO:0007669"/>
    <property type="project" value="UniProtKB-UniRule"/>
</dbReference>
<sequence>MQVFAMPETSLGLFPDVGASYFLSRLPGFYGSLIPPIFIQFKYMLEIINKCFSKRTVEEIISSLEEVASISASKWAAQTIQYMKKASPTSLKITSRSIREGRTQTIGECLQREYRMVCHVVRGDFSRDIFEGCRAILVDKDKNPKWMPPRLEQVHDDAVEEYFSRVDDPEWEDLDLPVMCSNGRIMESKL</sequence>
<dbReference type="PANTHER" id="PTHR43176:SF3">
    <property type="entry name" value="3-HYDROXYISOBUTYRYL-COA HYDROLASE, MITOCHONDRIAL"/>
    <property type="match status" value="1"/>
</dbReference>
<dbReference type="PANTHER" id="PTHR43176">
    <property type="entry name" value="3-HYDROXYISOBUTYRYL-COA HYDROLASE-RELATED"/>
    <property type="match status" value="1"/>
</dbReference>
<dbReference type="Pfam" id="PF16113">
    <property type="entry name" value="ECH_2"/>
    <property type="match status" value="2"/>
</dbReference>